<organism evidence="3 4">
    <name type="scientific">Trapa incisa</name>
    <dbReference type="NCBI Taxonomy" id="236973"/>
    <lineage>
        <taxon>Eukaryota</taxon>
        <taxon>Viridiplantae</taxon>
        <taxon>Streptophyta</taxon>
        <taxon>Embryophyta</taxon>
        <taxon>Tracheophyta</taxon>
        <taxon>Spermatophyta</taxon>
        <taxon>Magnoliopsida</taxon>
        <taxon>eudicotyledons</taxon>
        <taxon>Gunneridae</taxon>
        <taxon>Pentapetalae</taxon>
        <taxon>rosids</taxon>
        <taxon>malvids</taxon>
        <taxon>Myrtales</taxon>
        <taxon>Lythraceae</taxon>
        <taxon>Trapa</taxon>
    </lineage>
</organism>
<keyword evidence="4" id="KW-1185">Reference proteome</keyword>
<name>A0AAN7JSC3_9MYRT</name>
<dbReference type="Pfam" id="PF01582">
    <property type="entry name" value="TIR"/>
    <property type="match status" value="1"/>
</dbReference>
<dbReference type="EMBL" id="JAXIOK010000016">
    <property type="protein sequence ID" value="KAK4752876.1"/>
    <property type="molecule type" value="Genomic_DNA"/>
</dbReference>
<accession>A0AAN7JSC3</accession>
<dbReference type="SMART" id="SM00255">
    <property type="entry name" value="TIR"/>
    <property type="match status" value="1"/>
</dbReference>
<dbReference type="Proteomes" id="UP001345219">
    <property type="component" value="Chromosome 16"/>
</dbReference>
<dbReference type="InterPro" id="IPR000157">
    <property type="entry name" value="TIR_dom"/>
</dbReference>
<dbReference type="Gene3D" id="3.40.50.10140">
    <property type="entry name" value="Toll/interleukin-1 receptor homology (TIR) domain"/>
    <property type="match status" value="1"/>
</dbReference>
<protein>
    <recommendedName>
        <fullName evidence="2">TIR domain-containing protein</fullName>
    </recommendedName>
</protein>
<gene>
    <name evidence="3" type="ORF">SAY87_021674</name>
</gene>
<evidence type="ECO:0000313" key="4">
    <source>
        <dbReference type="Proteomes" id="UP001345219"/>
    </source>
</evidence>
<dbReference type="GO" id="GO:0007165">
    <property type="term" value="P:signal transduction"/>
    <property type="evidence" value="ECO:0007669"/>
    <property type="project" value="InterPro"/>
</dbReference>
<dbReference type="InterPro" id="IPR035897">
    <property type="entry name" value="Toll_tir_struct_dom_sf"/>
</dbReference>
<dbReference type="PANTHER" id="PTHR32009">
    <property type="entry name" value="TMV RESISTANCE PROTEIN N-LIKE"/>
    <property type="match status" value="1"/>
</dbReference>
<proteinExistence type="predicted"/>
<sequence length="194" mass="22265">MQHRNLTRIMKLQQQHLILNGHRNHQTGALALVADHCDVFINHRGVDTKRNMASLLYHHLSLLNVRSFLDMNTMKPGDCLSERIQNAIRDCKVGIAVFSPNYGSSYYCLLELALMMEMKKKIIPVFFDVMPSEIHVNRRQMHCTSGEIQRFHRALEEAKMAVGLVFNSLKGNWSDVLTTTSDIVMKRLTEIDGK</sequence>
<reference evidence="3 4" key="1">
    <citation type="journal article" date="2023" name="Hortic Res">
        <title>Pangenome of water caltrop reveals structural variations and asymmetric subgenome divergence after allopolyploidization.</title>
        <authorList>
            <person name="Zhang X."/>
            <person name="Chen Y."/>
            <person name="Wang L."/>
            <person name="Yuan Y."/>
            <person name="Fang M."/>
            <person name="Shi L."/>
            <person name="Lu R."/>
            <person name="Comes H.P."/>
            <person name="Ma Y."/>
            <person name="Chen Y."/>
            <person name="Huang G."/>
            <person name="Zhou Y."/>
            <person name="Zheng Z."/>
            <person name="Qiu Y."/>
        </authorList>
    </citation>
    <scope>NUCLEOTIDE SEQUENCE [LARGE SCALE GENOMIC DNA]</scope>
    <source>
        <tissue evidence="3">Roots</tissue>
    </source>
</reference>
<evidence type="ECO:0000313" key="3">
    <source>
        <dbReference type="EMBL" id="KAK4752876.1"/>
    </source>
</evidence>
<dbReference type="PANTHER" id="PTHR32009:SF131">
    <property type="entry name" value="OS07G0566800 PROTEIN"/>
    <property type="match status" value="1"/>
</dbReference>
<dbReference type="AlphaFoldDB" id="A0AAN7JSC3"/>
<keyword evidence="1" id="KW-0520">NAD</keyword>
<feature type="domain" description="TIR" evidence="2">
    <location>
        <begin position="35"/>
        <end position="159"/>
    </location>
</feature>
<evidence type="ECO:0000259" key="2">
    <source>
        <dbReference type="PROSITE" id="PS50104"/>
    </source>
</evidence>
<dbReference type="SUPFAM" id="SSF52200">
    <property type="entry name" value="Toll/Interleukin receptor TIR domain"/>
    <property type="match status" value="1"/>
</dbReference>
<comment type="caution">
    <text evidence="3">The sequence shown here is derived from an EMBL/GenBank/DDBJ whole genome shotgun (WGS) entry which is preliminary data.</text>
</comment>
<dbReference type="PROSITE" id="PS50104">
    <property type="entry name" value="TIR"/>
    <property type="match status" value="1"/>
</dbReference>
<evidence type="ECO:0000256" key="1">
    <source>
        <dbReference type="ARBA" id="ARBA00023027"/>
    </source>
</evidence>